<reference evidence="2 3" key="1">
    <citation type="submission" date="2019-08" db="EMBL/GenBank/DDBJ databases">
        <title>Bradymonadales sp. TMQ4.</title>
        <authorList>
            <person name="Liang Q."/>
        </authorList>
    </citation>
    <scope>NUCLEOTIDE SEQUENCE [LARGE SCALE GENOMIC DNA]</scope>
    <source>
        <strain evidence="2 3">TMQ4</strain>
    </source>
</reference>
<comment type="caution">
    <text evidence="2">The sequence shown here is derived from an EMBL/GenBank/DDBJ whole genome shotgun (WGS) entry which is preliminary data.</text>
</comment>
<dbReference type="GO" id="GO:0016887">
    <property type="term" value="F:ATP hydrolysis activity"/>
    <property type="evidence" value="ECO:0007669"/>
    <property type="project" value="InterPro"/>
</dbReference>
<dbReference type="PIRSF" id="PIRSF029347">
    <property type="entry name" value="RecF"/>
    <property type="match status" value="1"/>
</dbReference>
<dbReference type="EMBL" id="VOSM01000012">
    <property type="protein sequence ID" value="TXD34784.1"/>
    <property type="molecule type" value="Genomic_DNA"/>
</dbReference>
<dbReference type="InterPro" id="IPR014555">
    <property type="entry name" value="RecF-like"/>
</dbReference>
<dbReference type="PANTHER" id="PTHR32182:SF22">
    <property type="entry name" value="ATP-DEPENDENT ENDONUCLEASE, OLD FAMILY-RELATED"/>
    <property type="match status" value="1"/>
</dbReference>
<evidence type="ECO:0000313" key="3">
    <source>
        <dbReference type="Proteomes" id="UP000321412"/>
    </source>
</evidence>
<accession>A0A5C6WZ99</accession>
<dbReference type="PANTHER" id="PTHR32182">
    <property type="entry name" value="DNA REPLICATION AND REPAIR PROTEIN RECF"/>
    <property type="match status" value="1"/>
</dbReference>
<organism evidence="2 3">
    <name type="scientific">Lujinxingia vulgaris</name>
    <dbReference type="NCBI Taxonomy" id="2600176"/>
    <lineage>
        <taxon>Bacteria</taxon>
        <taxon>Deltaproteobacteria</taxon>
        <taxon>Bradymonadales</taxon>
        <taxon>Lujinxingiaceae</taxon>
        <taxon>Lujinxingia</taxon>
    </lineage>
</organism>
<dbReference type="AlphaFoldDB" id="A0A5C6WZ99"/>
<evidence type="ECO:0000259" key="1">
    <source>
        <dbReference type="Pfam" id="PF13304"/>
    </source>
</evidence>
<dbReference type="GO" id="GO:0000731">
    <property type="term" value="P:DNA synthesis involved in DNA repair"/>
    <property type="evidence" value="ECO:0007669"/>
    <property type="project" value="TreeGrafter"/>
</dbReference>
<protein>
    <submittedName>
        <fullName evidence="2">AAA family ATPase</fullName>
    </submittedName>
</protein>
<sequence length="397" mass="43687">MNPTCDGQNLTPCLSGVGGTVRQSNRRDVMSDGLCDIHIAGFGSLADVRLQPGRLTVLIGANGSGKSNVLRALRMVPLIRTGSLQRFVAEAGGASALLYYGPKRTPAITLKLEFLQGENRHIYEARLGFAAGDKLVFLDEQVGYQPTPDAELHLTSLGAGHWESEIRMASDGDSNARAVNDWLSQLTFFHVHDTSMTSALRTHARAEDDRYLRSDGSNLAAYLFRLQQSDDEADRKAWRRINRFVSRIVPAVKELAPTPVNATTLRLDWIDDQDERFGVHQLSDGTLRAIALITALAQPTAHLPRFISIDEPELGLHPAAIRTLAELARSVSRHTQVLFATQSTAFLDHFDPAEVVVVERQNGASTLHRLDEAQLASWMEDYSLSEIFDKGVIGGRP</sequence>
<keyword evidence="3" id="KW-1185">Reference proteome</keyword>
<dbReference type="InterPro" id="IPR003959">
    <property type="entry name" value="ATPase_AAA_core"/>
</dbReference>
<dbReference type="GO" id="GO:0005524">
    <property type="term" value="F:ATP binding"/>
    <property type="evidence" value="ECO:0007669"/>
    <property type="project" value="InterPro"/>
</dbReference>
<dbReference type="Pfam" id="PF13304">
    <property type="entry name" value="AAA_21"/>
    <property type="match status" value="1"/>
</dbReference>
<evidence type="ECO:0000313" key="2">
    <source>
        <dbReference type="EMBL" id="TXD34784.1"/>
    </source>
</evidence>
<dbReference type="GO" id="GO:0006302">
    <property type="term" value="P:double-strand break repair"/>
    <property type="evidence" value="ECO:0007669"/>
    <property type="project" value="TreeGrafter"/>
</dbReference>
<dbReference type="CDD" id="cd00267">
    <property type="entry name" value="ABC_ATPase"/>
    <property type="match status" value="1"/>
</dbReference>
<gene>
    <name evidence="2" type="ORF">FRC98_18300</name>
</gene>
<dbReference type="InterPro" id="IPR027417">
    <property type="entry name" value="P-loop_NTPase"/>
</dbReference>
<dbReference type="Gene3D" id="3.40.50.300">
    <property type="entry name" value="P-loop containing nucleotide triphosphate hydrolases"/>
    <property type="match status" value="1"/>
</dbReference>
<name>A0A5C6WZ99_9DELT</name>
<dbReference type="OrthoDB" id="9816506at2"/>
<dbReference type="Proteomes" id="UP000321412">
    <property type="component" value="Unassembled WGS sequence"/>
</dbReference>
<proteinExistence type="predicted"/>
<dbReference type="SUPFAM" id="SSF52540">
    <property type="entry name" value="P-loop containing nucleoside triphosphate hydrolases"/>
    <property type="match status" value="1"/>
</dbReference>
<feature type="domain" description="ATPase AAA-type core" evidence="1">
    <location>
        <begin position="55"/>
        <end position="348"/>
    </location>
</feature>